<sequence>MDDDNNKNYFRFQQPLQSDITSYVIFYGSISVIIFIIIFIFLVIFSSDNSQEQTQSIKSVYSNRYYNSSLDDNSMSFSSFKTIKGGVKKIKCF</sequence>
<accession>A0A6C0CEY7</accession>
<feature type="transmembrane region" description="Helical" evidence="1">
    <location>
        <begin position="20"/>
        <end position="45"/>
    </location>
</feature>
<protein>
    <submittedName>
        <fullName evidence="2">Uncharacterized protein</fullName>
    </submittedName>
</protein>
<evidence type="ECO:0000256" key="1">
    <source>
        <dbReference type="SAM" id="Phobius"/>
    </source>
</evidence>
<evidence type="ECO:0000313" key="2">
    <source>
        <dbReference type="EMBL" id="QHT02991.1"/>
    </source>
</evidence>
<keyword evidence="1" id="KW-1133">Transmembrane helix</keyword>
<reference evidence="2" key="1">
    <citation type="journal article" date="2020" name="Nature">
        <title>Giant virus diversity and host interactions through global metagenomics.</title>
        <authorList>
            <person name="Schulz F."/>
            <person name="Roux S."/>
            <person name="Paez-Espino D."/>
            <person name="Jungbluth S."/>
            <person name="Walsh D.A."/>
            <person name="Denef V.J."/>
            <person name="McMahon K.D."/>
            <person name="Konstantinidis K.T."/>
            <person name="Eloe-Fadrosh E.A."/>
            <person name="Kyrpides N.C."/>
            <person name="Woyke T."/>
        </authorList>
    </citation>
    <scope>NUCLEOTIDE SEQUENCE</scope>
    <source>
        <strain evidence="2">GVMAG-M-3300020727-4</strain>
    </source>
</reference>
<keyword evidence="1" id="KW-0472">Membrane</keyword>
<keyword evidence="1" id="KW-0812">Transmembrane</keyword>
<proteinExistence type="predicted"/>
<dbReference type="AlphaFoldDB" id="A0A6C0CEY7"/>
<organism evidence="2">
    <name type="scientific">viral metagenome</name>
    <dbReference type="NCBI Taxonomy" id="1070528"/>
    <lineage>
        <taxon>unclassified sequences</taxon>
        <taxon>metagenomes</taxon>
        <taxon>organismal metagenomes</taxon>
    </lineage>
</organism>
<dbReference type="EMBL" id="MN739404">
    <property type="protein sequence ID" value="QHT02991.1"/>
    <property type="molecule type" value="Genomic_DNA"/>
</dbReference>
<name>A0A6C0CEY7_9ZZZZ</name>